<dbReference type="PANTHER" id="PTHR36978:SF4">
    <property type="entry name" value="P-LOOP CONTAINING NUCLEOSIDE TRIPHOSPHATE HYDROLASE PROTEIN"/>
    <property type="match status" value="1"/>
</dbReference>
<proteinExistence type="predicted"/>
<dbReference type="InterPro" id="IPR027417">
    <property type="entry name" value="P-loop_NTPase"/>
</dbReference>
<dbReference type="SUPFAM" id="SSF52540">
    <property type="entry name" value="P-loop containing nucleoside triphosphate hydrolases"/>
    <property type="match status" value="1"/>
</dbReference>
<reference evidence="2 3" key="1">
    <citation type="submission" date="2018-04" db="EMBL/GenBank/DDBJ databases">
        <title>Genomic Encyclopedia of Archaeal and Bacterial Type Strains, Phase II (KMG-II): from individual species to whole genera.</title>
        <authorList>
            <person name="Goeker M."/>
        </authorList>
    </citation>
    <scope>NUCLEOTIDE SEQUENCE [LARGE SCALE GENOMIC DNA]</scope>
    <source>
        <strain evidence="2 3">DSM 29955</strain>
    </source>
</reference>
<organism evidence="2 3">
    <name type="scientific">Yoonia sediminilitoris</name>
    <dbReference type="NCBI Taxonomy" id="1286148"/>
    <lineage>
        <taxon>Bacteria</taxon>
        <taxon>Pseudomonadati</taxon>
        <taxon>Pseudomonadota</taxon>
        <taxon>Alphaproteobacteria</taxon>
        <taxon>Rhodobacterales</taxon>
        <taxon>Paracoccaceae</taxon>
        <taxon>Yoonia</taxon>
    </lineage>
</organism>
<protein>
    <recommendedName>
        <fullName evidence="4">Sulfotransferase family protein</fullName>
    </recommendedName>
</protein>
<evidence type="ECO:0000313" key="3">
    <source>
        <dbReference type="Proteomes" id="UP000244523"/>
    </source>
</evidence>
<sequence>MRRALDILGVGPTHHMMELGEGAPLRQRWLDLADGAEPDWDLLFEGYGACIDWPSAQYWRTLIDVYPDAKVLLTMRSADSWWKSFEGTIVKYLQSNDDANSLAHAVGRDVFGGRFADRDYAIALYNENVSDVLATVPRERLLVHRLGDGWEPLCDWLGLPVPDVDYPSGNTTSDFKSRNIKGGHCQTKPA</sequence>
<dbReference type="Proteomes" id="UP000244523">
    <property type="component" value="Unassembled WGS sequence"/>
</dbReference>
<evidence type="ECO:0000313" key="2">
    <source>
        <dbReference type="EMBL" id="PUB11876.1"/>
    </source>
</evidence>
<dbReference type="PANTHER" id="PTHR36978">
    <property type="entry name" value="P-LOOP CONTAINING NUCLEOTIDE TRIPHOSPHATE HYDROLASE"/>
    <property type="match status" value="1"/>
</dbReference>
<accession>A0A2T6KAK1</accession>
<dbReference type="EMBL" id="QBUD01000012">
    <property type="protein sequence ID" value="PUB11876.1"/>
    <property type="molecule type" value="Genomic_DNA"/>
</dbReference>
<dbReference type="Pfam" id="PF17784">
    <property type="entry name" value="Sulfotransfer_4"/>
    <property type="match status" value="1"/>
</dbReference>
<comment type="caution">
    <text evidence="2">The sequence shown here is derived from an EMBL/GenBank/DDBJ whole genome shotgun (WGS) entry which is preliminary data.</text>
</comment>
<evidence type="ECO:0008006" key="4">
    <source>
        <dbReference type="Google" id="ProtNLM"/>
    </source>
</evidence>
<feature type="region of interest" description="Disordered" evidence="1">
    <location>
        <begin position="170"/>
        <end position="190"/>
    </location>
</feature>
<dbReference type="InterPro" id="IPR040632">
    <property type="entry name" value="Sulfotransfer_4"/>
</dbReference>
<evidence type="ECO:0000256" key="1">
    <source>
        <dbReference type="SAM" id="MobiDB-lite"/>
    </source>
</evidence>
<keyword evidence="3" id="KW-1185">Reference proteome</keyword>
<gene>
    <name evidence="2" type="ORF">C8N45_112119</name>
</gene>
<dbReference type="Gene3D" id="3.40.50.300">
    <property type="entry name" value="P-loop containing nucleotide triphosphate hydrolases"/>
    <property type="match status" value="1"/>
</dbReference>
<dbReference type="AlphaFoldDB" id="A0A2T6KAK1"/>
<name>A0A2T6KAK1_9RHOB</name>